<dbReference type="InterPro" id="IPR023809">
    <property type="entry name" value="Thiopep_bacteriocin_synth_dom"/>
</dbReference>
<sequence>MSRLARYVALSPVLVRAPTLPVDAYLALPADAAAEQVRDPLVRTAVAVASPDLLDGIDHPSPGRAGRAASALLRYRIRMSTRPTPFGMFAGVGLAAWGDRTSIHLRAEDLRTCTRPDMAWLLALVAEAEARPAVRRELRVLTNPMAWECGGRFLLAERAAVDGGGETRSVDVRATRAVRRALALARRPVAWRDLAADLVVATGADEERIERLLAQLWQQTFLLTDLRPPLTHRSPARYVAQRLASIDAASAHHRALASLLDRMAAWDDLPMAGRPAALRDLSAAASRVLPAFEGSPAQVDTALPLAGAIGRRVGDAVVEAVELLLRLGPASLTGGLDGYRQAFSNRYGADREVALLELLDPERGLGPPSRHGTGPTVDTEAEAARRAWLRTTAAEALRSRQLAIRLEESDVARLAGPGPPPDRAPISVDLSCFVLAGSAEDVDRGAFRLLIGPNLGAQAAGRTLGRFADLLGPDGSRAAAEVAAAVRGLQPGRLHAELVYLPRRPRAANVAVRPRLHDHEVMVSTSPGVDPEQGIPLSDLLVGIRGDRFYLRWPESPGDVVVHAGHMLNPRGAPEACRFVEEVARDERAPLSGFGWGAASDLPFLPRLEIGPIVLVPAQWRIDVVVRDRHFSGDDRGASECLAAWRSAWLVPRHVYLAAGDNRLLIDLEAPAQADLLVGALRGLTADDVVVLHEALPGPEHAWLAGPHGRHLPELVVSVVQRSPAPSSDPPTRSATEVSREERFRALGSDWLFAKLYGPVSGQDELLAGPIRRFAEFATSSGLAARWFFLRYADPDPHLRLRFAGEPADLMAGLLPRLSEWSRSLLADGSCDRIAFDTYEREVERYGGPSGLAVAEQIFALDSMTTVELLDLGHDPGDPTIAVLSVDSLLAALGLDRARRAAVYRSCVADRHQAGAEYRERQRALRPLLATHDGAGLEPDGALARLLRARDLEMHPLGQHLVHLEQAGELGASVDHICRSLIHLHCNRLLSRSGPSEQRVLGLALRTVESLLAAPLPPTDDRQPG</sequence>
<dbReference type="InterPro" id="IPR006827">
    <property type="entry name" value="Lant_deHydtase_N"/>
</dbReference>
<proteinExistence type="predicted"/>
<dbReference type="Proteomes" id="UP000294894">
    <property type="component" value="Chromosome"/>
</dbReference>
<dbReference type="KEGG" id="noy:EXE57_10140"/>
<protein>
    <recommendedName>
        <fullName evidence="5">Lantibiotic dehydratase</fullName>
    </recommendedName>
</protein>
<evidence type="ECO:0000259" key="1">
    <source>
        <dbReference type="Pfam" id="PF04738"/>
    </source>
</evidence>
<dbReference type="Pfam" id="PF14028">
    <property type="entry name" value="Lant_dehydr_C"/>
    <property type="match status" value="1"/>
</dbReference>
<dbReference type="RefSeq" id="WP_135077166.1">
    <property type="nucleotide sequence ID" value="NZ_CP038267.1"/>
</dbReference>
<dbReference type="OrthoDB" id="3607295at2"/>
<reference evidence="3 4" key="1">
    <citation type="submission" date="2019-03" db="EMBL/GenBank/DDBJ databases">
        <title>Three New Species of Nocardioides, Nocardioides euryhalodurans sp. nov., Nocardioides seonyuensis sp. nov. and Nocardioides eburneoflavus sp. nov., Iolated from Soil.</title>
        <authorList>
            <person name="Roh S.G."/>
            <person name="Lee C."/>
            <person name="Kim M.-K."/>
            <person name="Kim S.B."/>
        </authorList>
    </citation>
    <scope>NUCLEOTIDE SEQUENCE [LARGE SCALE GENOMIC DNA]</scope>
    <source>
        <strain evidence="3 4">MMS17-SY117</strain>
    </source>
</reference>
<accession>A0A4P7GKM9</accession>
<evidence type="ECO:0000259" key="2">
    <source>
        <dbReference type="Pfam" id="PF14028"/>
    </source>
</evidence>
<name>A0A4P7GKM9_9ACTN</name>
<dbReference type="EMBL" id="CP038267">
    <property type="protein sequence ID" value="QBR92595.1"/>
    <property type="molecule type" value="Genomic_DNA"/>
</dbReference>
<gene>
    <name evidence="3" type="ORF">EXE57_10140</name>
</gene>
<organism evidence="3 4">
    <name type="scientific">Nocardioides euryhalodurans</name>
    <dbReference type="NCBI Taxonomy" id="2518370"/>
    <lineage>
        <taxon>Bacteria</taxon>
        <taxon>Bacillati</taxon>
        <taxon>Actinomycetota</taxon>
        <taxon>Actinomycetes</taxon>
        <taxon>Propionibacteriales</taxon>
        <taxon>Nocardioidaceae</taxon>
        <taxon>Nocardioides</taxon>
    </lineage>
</organism>
<keyword evidence="4" id="KW-1185">Reference proteome</keyword>
<feature type="domain" description="Thiopeptide-type bacteriocin biosynthesis" evidence="2">
    <location>
        <begin position="751"/>
        <end position="1006"/>
    </location>
</feature>
<feature type="domain" description="Lantibiotic dehydratase N-terminal" evidence="1">
    <location>
        <begin position="38"/>
        <end position="677"/>
    </location>
</feature>
<dbReference type="AlphaFoldDB" id="A0A4P7GKM9"/>
<dbReference type="NCBIfam" id="TIGR03891">
    <property type="entry name" value="thiopep_ocin"/>
    <property type="match status" value="1"/>
</dbReference>
<evidence type="ECO:0000313" key="3">
    <source>
        <dbReference type="EMBL" id="QBR92595.1"/>
    </source>
</evidence>
<evidence type="ECO:0008006" key="5">
    <source>
        <dbReference type="Google" id="ProtNLM"/>
    </source>
</evidence>
<dbReference type="Pfam" id="PF04738">
    <property type="entry name" value="Lant_dehydr_N"/>
    <property type="match status" value="1"/>
</dbReference>
<evidence type="ECO:0000313" key="4">
    <source>
        <dbReference type="Proteomes" id="UP000294894"/>
    </source>
</evidence>